<dbReference type="NCBIfam" id="TIGR01643">
    <property type="entry name" value="YD_repeat_2x"/>
    <property type="match status" value="1"/>
</dbReference>
<dbReference type="EMBL" id="MIFZ01000347">
    <property type="protein sequence ID" value="OSY48751.1"/>
    <property type="molecule type" value="Genomic_DNA"/>
</dbReference>
<name>A0A1Y2NNE0_STRFR</name>
<dbReference type="NCBIfam" id="TIGR03696">
    <property type="entry name" value="Rhs_assc_core"/>
    <property type="match status" value="1"/>
</dbReference>
<dbReference type="Proteomes" id="UP000731519">
    <property type="component" value="Unassembled WGS sequence"/>
</dbReference>
<evidence type="ECO:0000256" key="2">
    <source>
        <dbReference type="SAM" id="Phobius"/>
    </source>
</evidence>
<evidence type="ECO:0000313" key="5">
    <source>
        <dbReference type="EMBL" id="OSY48751.1"/>
    </source>
</evidence>
<dbReference type="SMART" id="SM00306">
    <property type="entry name" value="HintN"/>
    <property type="match status" value="1"/>
</dbReference>
<dbReference type="EMBL" id="ASYR01000007">
    <property type="protein sequence ID" value="KAF0650726.1"/>
    <property type="molecule type" value="Genomic_DNA"/>
</dbReference>
<dbReference type="InterPro" id="IPR050708">
    <property type="entry name" value="T6SS_VgrG/RHS"/>
</dbReference>
<dbReference type="GeneID" id="91404770"/>
<feature type="domain" description="Hint" evidence="3">
    <location>
        <begin position="2131"/>
        <end position="2232"/>
    </location>
</feature>
<evidence type="ECO:0000256" key="1">
    <source>
        <dbReference type="SAM" id="MobiDB-lite"/>
    </source>
</evidence>
<dbReference type="PANTHER" id="PTHR32305">
    <property type="match status" value="1"/>
</dbReference>
<dbReference type="Gene3D" id="2.180.10.10">
    <property type="entry name" value="RHS repeat-associated core"/>
    <property type="match status" value="1"/>
</dbReference>
<gene>
    <name evidence="5" type="primary">wapA_5</name>
    <name evidence="5" type="ORF">BG846_05691</name>
    <name evidence="4" type="ORF">K701_06945</name>
</gene>
<keyword evidence="5" id="KW-0378">Hydrolase</keyword>
<dbReference type="Gene3D" id="2.170.16.10">
    <property type="entry name" value="Hedgehog/Intein (Hint) domain"/>
    <property type="match status" value="1"/>
</dbReference>
<accession>A0A1Y2NNE0</accession>
<feature type="compositionally biased region" description="Low complexity" evidence="1">
    <location>
        <begin position="105"/>
        <end position="120"/>
    </location>
</feature>
<dbReference type="GO" id="GO:0016787">
    <property type="term" value="F:hydrolase activity"/>
    <property type="evidence" value="ECO:0007669"/>
    <property type="project" value="UniProtKB-KW"/>
</dbReference>
<dbReference type="Pfam" id="PF07591">
    <property type="entry name" value="PT-HINT"/>
    <property type="match status" value="1"/>
</dbReference>
<keyword evidence="2" id="KW-0812">Transmembrane</keyword>
<dbReference type="EC" id="3.1.-.-" evidence="5"/>
<keyword evidence="7" id="KW-1185">Reference proteome</keyword>
<dbReference type="Proteomes" id="UP000194318">
    <property type="component" value="Unassembled WGS sequence"/>
</dbReference>
<keyword evidence="2" id="KW-1133">Transmembrane helix</keyword>
<evidence type="ECO:0000313" key="7">
    <source>
        <dbReference type="Proteomes" id="UP000731519"/>
    </source>
</evidence>
<feature type="transmembrane region" description="Helical" evidence="2">
    <location>
        <begin position="40"/>
        <end position="61"/>
    </location>
</feature>
<reference evidence="4 7" key="1">
    <citation type="submission" date="2013-05" db="EMBL/GenBank/DDBJ databases">
        <title>Genome Sequence of Streptomyces fradiae.</title>
        <authorList>
            <person name="Kirby R."/>
        </authorList>
    </citation>
    <scope>NUCLEOTIDE SEQUENCE [LARGE SCALE GENOMIC DNA]</scope>
    <source>
        <strain evidence="4 7">ATCC 10745</strain>
    </source>
</reference>
<feature type="region of interest" description="Disordered" evidence="1">
    <location>
        <begin position="138"/>
        <end position="157"/>
    </location>
</feature>
<dbReference type="RefSeq" id="WP_051839185.1">
    <property type="nucleotide sequence ID" value="NZ_ASYR01000007.1"/>
</dbReference>
<dbReference type="InterPro" id="IPR036844">
    <property type="entry name" value="Hint_dom_sf"/>
</dbReference>
<dbReference type="InterPro" id="IPR031325">
    <property type="entry name" value="RHS_repeat"/>
</dbReference>
<dbReference type="InterPro" id="IPR006530">
    <property type="entry name" value="YD"/>
</dbReference>
<evidence type="ECO:0000313" key="6">
    <source>
        <dbReference type="Proteomes" id="UP000194318"/>
    </source>
</evidence>
<evidence type="ECO:0000313" key="4">
    <source>
        <dbReference type="EMBL" id="KAF0650726.1"/>
    </source>
</evidence>
<evidence type="ECO:0000259" key="3">
    <source>
        <dbReference type="SMART" id="SM00306"/>
    </source>
</evidence>
<feature type="region of interest" description="Disordered" evidence="1">
    <location>
        <begin position="362"/>
        <end position="381"/>
    </location>
</feature>
<dbReference type="Pfam" id="PF05593">
    <property type="entry name" value="RHS_repeat"/>
    <property type="match status" value="1"/>
</dbReference>
<dbReference type="CDD" id="cd00081">
    <property type="entry name" value="Hint"/>
    <property type="match status" value="1"/>
</dbReference>
<protein>
    <submittedName>
        <fullName evidence="5">tRNA(Glu)-specific nuclease WapA</fullName>
        <ecNumber evidence="5">3.1.-.-</ecNumber>
    </submittedName>
</protein>
<dbReference type="InterPro" id="IPR003587">
    <property type="entry name" value="Hint_dom_N"/>
</dbReference>
<dbReference type="SUPFAM" id="SSF51294">
    <property type="entry name" value="Hedgehog/intein (Hint) domain"/>
    <property type="match status" value="1"/>
</dbReference>
<comment type="caution">
    <text evidence="5">The sequence shown here is derived from an EMBL/GenBank/DDBJ whole genome shotgun (WGS) entry which is preliminary data.</text>
</comment>
<proteinExistence type="predicted"/>
<feature type="region of interest" description="Disordered" evidence="1">
    <location>
        <begin position="1860"/>
        <end position="1880"/>
    </location>
</feature>
<keyword evidence="2" id="KW-0472">Membrane</keyword>
<dbReference type="InterPro" id="IPR022385">
    <property type="entry name" value="Rhs_assc_core"/>
</dbReference>
<sequence length="2383" mass="255433">MSSSDAGRAFGVPENVLARFTRYPGGARRRAGRTARARRLGIVLSAVLSATLLPAEAWAIAPPAPRTGPTLDALQQEEEVDPDPAAMEELDDWDGGPVEPPADYTPTEVTPPTGGTAPVPLDSAGEELVPAGTLPVRIGQASPTEEDPAPPAPSGTWDVTVEPRATTEAAAVDGAIIKLTPPASGSTPVDVELDYGRFEDLFGTEWSSRLKLTQLPECFLTTPELEECGTPITIPTSNDPATGTVRATVDPADGQPQGLAAQSGGGPAVLAATDSASGAGGTYKATSLSATGSWTAGGSGGGFSWSYPLTIPDTPAGPAPKISLSYSSQSVDGRTSVANGQASWIGDGWDYHPGFVERRYRSCNDDRSGTPNNDNGADKEKSDLCWASDNVVMSLGGSTTELVRDDTTGRWVAQNDTGARIEYKDKDGGALAAQTAGYDGEHWVVTTRDGTRYWFGRNTLPGRGAPTNSALTVPVFGNHTGEPCHAATYAASSCTQAWRWNLDYVEDVHGNAMVVDWKKEQNRYAKNEKFKAAVSYDRDAYPTQILYGLRADDLAGPPAGKVVFHAAPRCLESAATCSEAKFESKNYADKQPWWDTPATLHCKAGDENCYVTSPTFWSRVRLSAIETQGQRTPGSTALSTVDRWTLHQSFPKQRTDTHPPLWLESITRVGFGRPDASGNQSSKALPAVTFLPNKVDMPNRVLKSTTDQTPDFDRLRVEVIRTETGGETHVTYSAPCPVGGTRPTPASNGTRCFPVHWSPDPAAFSDENLDKSGYEPPLEWFNKYVVTKVTEMDLVAEQPSVETVYTYEGDAAWAKNTDEYGKPALRTYDQWRGYASVVTRTGTTANTGAADATEQSQTRTRYFRGMSGDAGRAKVHVTLTDVTGTATTVEDLLPYQGMAAETLTYTKAGGDVAARELAFPYSRKTASRARPGLPALEAYRTGTTRTDSIQHISGDRTRAAQNHTTYDDAYGLPTQTYSLTLSPNDSGTLVAGDERCTVTTYVHNTAAHIIGLPDRVRATTGDCAAAPNATTGQIVSDSRTAYDALGAFGTAPVKGLPVQVDTISGGGTSWITSGRTEYDALGRATKVTDAAGNSTTTTYSPATGPAFEVTVTNAAGHATTTSSDPGRGSALVVTDVNGRKTTNTYDELGRITGVWSPSRPVNQDASARFSYQIEDNKPPAVHTRVLRDAGTYEDSITLYDGFLRPRQTQREALGGGRIVTETLYNANGTAKEVRGGYLAEGEPRSELFIPLSLTQVPSSTKTAYDGLGRPVRTTTLHEGIPQHAATAAYGGDWELTRTGMSADGTTQLLGSRATKAETDALGRPSRIRHFTTQNVSAESIDTAYAYDARGHLAEVKDAKQNAWTYTYDARGRMTSSTDPDTGVAYFGYNALDQQVWSKDNQGRLQYTTYDVLGRQTELREDSATGPLVAKWTFDTLPGAKGQPVAATRYNDGAAFTSEVTGYDTGYRPTGSRITIPSTPMTTGLAGTYTYASTYTRSGKVQSVDLPATPGGLAAEKVITRYDGEDSPTTVSGLAWYTADTFLGVYGEVLRTASGEAPRRVWTTNVYDEHTGRLVKTTADRETAPHPVSATTYRYDTVGNITSINEQRPTGTEEQCFSYDPMGRLVHAWTDDNSAVCPRTSTAPGAGPARADVSAGVDGGGYWHSYAFDEIGNRTSMTVHDRTNAALDDTYTYTTGKALGDGTQRVQPHTLTQVDAVVNEPGSTVRSQSTYAYDASGNTTQRVIGGDTQTLTWDRRNKLTSVDTNNDGTPDVKYLYDASGNRLVEDDGTTRTLFLGEAEIVVDTAGQALDARRYYSSPGAPTTVRTTGGKTTGHKLTVMLSDHHSTATTSVELTDTQPVTRRRFDPYGNPRGTEPTTWPDRRTYLGVGIDDPATGLTHIGAREYDASTGRFISADPIIDFSDPLQMNGYTYANGNPITYADPTGLKVAECGMGELSCRDNGTRVVGTGPKDPGPATPTFELPSGRTVEVAPNGDSVAVDGVYVPTHQQLIDEFSWASSEHTYGYDLKLWTRSQCTVGAGEHNMSFCHTAAQMGWMGETRVEVDLLDVIGARDVIDCAGGSGEACKRATADAAVSAATGGTAKLGRMAFKVLKAAFKKGDSVPIACLTNLAKKHSFPAGTQVELADGTEKPIEEVEMGDKVLATDPETGVTTVETVMATIYTSTDKTYVDISVATPDGVEFLTTTDHHPFWSESDRAWVDAGDLTPGTTLRTSHGDQVEIKSVRVYNKEQDTYNLTVADVHTYYVLAGATPVLVHNSNCPTGKLSDRLPQGMSRHFVNAYDDIRAGRGVPQTDPATGAQKVFQGKATHEKRWAGALEYRVPGSKGDSARILAKTLPDGRMVMGWTNDHYKTIKPFSAPHFPDSGW</sequence>
<feature type="region of interest" description="Disordered" evidence="1">
    <location>
        <begin position="87"/>
        <end position="125"/>
    </location>
</feature>
<organism evidence="5 6">
    <name type="scientific">Streptomyces fradiae ATCC 10745 = DSM 40063</name>
    <dbReference type="NCBI Taxonomy" id="1319510"/>
    <lineage>
        <taxon>Bacteria</taxon>
        <taxon>Bacillati</taxon>
        <taxon>Actinomycetota</taxon>
        <taxon>Actinomycetes</taxon>
        <taxon>Kitasatosporales</taxon>
        <taxon>Streptomycetaceae</taxon>
        <taxon>Streptomyces</taxon>
    </lineage>
</organism>
<dbReference type="PANTHER" id="PTHR32305:SF17">
    <property type="entry name" value="TRNA NUCLEASE WAPA"/>
    <property type="match status" value="1"/>
</dbReference>
<reference evidence="5 6" key="2">
    <citation type="submission" date="2016-09" db="EMBL/GenBank/DDBJ databases">
        <title>Streptomyces fradiae DSM40063, a candidate organism with high potential of specific P450 cytochromes.</title>
        <authorList>
            <person name="Grumaz C."/>
            <person name="Vainshtein Y."/>
            <person name="Kirstahler P."/>
            <person name="Sohn K."/>
        </authorList>
    </citation>
    <scope>NUCLEOTIDE SEQUENCE [LARGE SCALE GENOMIC DNA]</scope>
    <source>
        <strain evidence="5 6">DSM 40063</strain>
    </source>
</reference>